<dbReference type="RefSeq" id="WP_145284420.1">
    <property type="nucleotide sequence ID" value="NZ_CP036318.1"/>
</dbReference>
<evidence type="ECO:0000313" key="2">
    <source>
        <dbReference type="Proteomes" id="UP000316770"/>
    </source>
</evidence>
<dbReference type="EMBL" id="CP036318">
    <property type="protein sequence ID" value="QDV56233.1"/>
    <property type="molecule type" value="Genomic_DNA"/>
</dbReference>
<evidence type="ECO:0000313" key="1">
    <source>
        <dbReference type="EMBL" id="QDV56233.1"/>
    </source>
</evidence>
<accession>A0A518IT44</accession>
<dbReference type="AlphaFoldDB" id="A0A518IT44"/>
<dbReference type="Proteomes" id="UP000316770">
    <property type="component" value="Chromosome"/>
</dbReference>
<keyword evidence="2" id="KW-1185">Reference proteome</keyword>
<name>A0A518IT44_9BACT</name>
<reference evidence="1 2" key="1">
    <citation type="submission" date="2019-02" db="EMBL/GenBank/DDBJ databases">
        <title>Deep-cultivation of Planctomycetes and their phenomic and genomic characterization uncovers novel biology.</title>
        <authorList>
            <person name="Wiegand S."/>
            <person name="Jogler M."/>
            <person name="Boedeker C."/>
            <person name="Pinto D."/>
            <person name="Vollmers J."/>
            <person name="Rivas-Marin E."/>
            <person name="Kohn T."/>
            <person name="Peeters S.H."/>
            <person name="Heuer A."/>
            <person name="Rast P."/>
            <person name="Oberbeckmann S."/>
            <person name="Bunk B."/>
            <person name="Jeske O."/>
            <person name="Meyerdierks A."/>
            <person name="Storesund J.E."/>
            <person name="Kallscheuer N."/>
            <person name="Luecker S."/>
            <person name="Lage O.M."/>
            <person name="Pohl T."/>
            <person name="Merkel B.J."/>
            <person name="Hornburger P."/>
            <person name="Mueller R.-W."/>
            <person name="Bruemmer F."/>
            <person name="Labrenz M."/>
            <person name="Spormann A.M."/>
            <person name="Op den Camp H."/>
            <person name="Overmann J."/>
            <person name="Amann R."/>
            <person name="Jetten M.S.M."/>
            <person name="Mascher T."/>
            <person name="Medema M.H."/>
            <person name="Devos D.P."/>
            <person name="Kaster A.-K."/>
            <person name="Ovreas L."/>
            <person name="Rohde M."/>
            <person name="Galperin M.Y."/>
            <person name="Jogler C."/>
        </authorList>
    </citation>
    <scope>NUCLEOTIDE SEQUENCE [LARGE SCALE GENOMIC DNA]</scope>
    <source>
        <strain evidence="1 2">Mal33</strain>
    </source>
</reference>
<sequence length="68" mass="7539">MPTIQTSVFDTLYTIVFTNTTLGRSVEEGLNVWVCENVAAFRQSLDVLKGKPHCRVISAGPSVVKREK</sequence>
<proteinExistence type="predicted"/>
<protein>
    <submittedName>
        <fullName evidence="1">Uncharacterized protein</fullName>
    </submittedName>
</protein>
<organism evidence="1 2">
    <name type="scientific">Rosistilla oblonga</name>
    <dbReference type="NCBI Taxonomy" id="2527990"/>
    <lineage>
        <taxon>Bacteria</taxon>
        <taxon>Pseudomonadati</taxon>
        <taxon>Planctomycetota</taxon>
        <taxon>Planctomycetia</taxon>
        <taxon>Pirellulales</taxon>
        <taxon>Pirellulaceae</taxon>
        <taxon>Rosistilla</taxon>
    </lineage>
</organism>
<gene>
    <name evidence="1" type="ORF">Mal33_22150</name>
</gene>